<keyword evidence="1" id="KW-1133">Transmembrane helix</keyword>
<reference evidence="2" key="1">
    <citation type="submission" date="2022-06" db="EMBL/GenBank/DDBJ databases">
        <title>Gracilimonas sp. CAU 1638 isolated from sea sediment.</title>
        <authorList>
            <person name="Kim W."/>
        </authorList>
    </citation>
    <scope>NUCLEOTIDE SEQUENCE</scope>
    <source>
        <strain evidence="2">CAU 1638</strain>
    </source>
</reference>
<evidence type="ECO:0000256" key="1">
    <source>
        <dbReference type="SAM" id="Phobius"/>
    </source>
</evidence>
<dbReference type="Proteomes" id="UP001139125">
    <property type="component" value="Unassembled WGS sequence"/>
</dbReference>
<feature type="transmembrane region" description="Helical" evidence="1">
    <location>
        <begin position="12"/>
        <end position="39"/>
    </location>
</feature>
<organism evidence="2 3">
    <name type="scientific">Gracilimonas sediminicola</name>
    <dbReference type="NCBI Taxonomy" id="2952158"/>
    <lineage>
        <taxon>Bacteria</taxon>
        <taxon>Pseudomonadati</taxon>
        <taxon>Balneolota</taxon>
        <taxon>Balneolia</taxon>
        <taxon>Balneolales</taxon>
        <taxon>Balneolaceae</taxon>
        <taxon>Gracilimonas</taxon>
    </lineage>
</organism>
<feature type="transmembrane region" description="Helical" evidence="1">
    <location>
        <begin position="45"/>
        <end position="64"/>
    </location>
</feature>
<dbReference type="RefSeq" id="WP_255132394.1">
    <property type="nucleotide sequence ID" value="NZ_JANDBC010000001.1"/>
</dbReference>
<keyword evidence="3" id="KW-1185">Reference proteome</keyword>
<accession>A0A9X2L1B3</accession>
<keyword evidence="1" id="KW-0472">Membrane</keyword>
<dbReference type="EMBL" id="JANDBC010000001">
    <property type="protein sequence ID" value="MCP9290379.1"/>
    <property type="molecule type" value="Genomic_DNA"/>
</dbReference>
<comment type="caution">
    <text evidence="2">The sequence shown here is derived from an EMBL/GenBank/DDBJ whole genome shotgun (WGS) entry which is preliminary data.</text>
</comment>
<proteinExistence type="predicted"/>
<dbReference type="AlphaFoldDB" id="A0A9X2L1B3"/>
<protein>
    <submittedName>
        <fullName evidence="2">Uncharacterized protein</fullName>
    </submittedName>
</protein>
<name>A0A9X2L1B3_9BACT</name>
<sequence>MTKKEVIIRPKKWLLLSLYTLGPLSMFICGYVLIQLFVVGTNEPFAFKVILSAVCTLAIVVIAIQLPTYHRFNIVFNRDGIFQNGIISKKLTYDDIEKVVVRSAGVEIYGDNYFNNITIGDLYINYEEAAEFLANMVKDRKDVYITGNRTYVQEFAG</sequence>
<evidence type="ECO:0000313" key="3">
    <source>
        <dbReference type="Proteomes" id="UP001139125"/>
    </source>
</evidence>
<keyword evidence="1" id="KW-0812">Transmembrane</keyword>
<evidence type="ECO:0000313" key="2">
    <source>
        <dbReference type="EMBL" id="MCP9290379.1"/>
    </source>
</evidence>
<gene>
    <name evidence="2" type="ORF">NM125_02150</name>
</gene>